<reference evidence="2" key="1">
    <citation type="journal article" date="2020" name="Stud. Mycol.">
        <title>101 Dothideomycetes genomes: a test case for predicting lifestyles and emergence of pathogens.</title>
        <authorList>
            <person name="Haridas S."/>
            <person name="Albert R."/>
            <person name="Binder M."/>
            <person name="Bloem J."/>
            <person name="Labutti K."/>
            <person name="Salamov A."/>
            <person name="Andreopoulos B."/>
            <person name="Baker S."/>
            <person name="Barry K."/>
            <person name="Bills G."/>
            <person name="Bluhm B."/>
            <person name="Cannon C."/>
            <person name="Castanera R."/>
            <person name="Culley D."/>
            <person name="Daum C."/>
            <person name="Ezra D."/>
            <person name="Gonzalez J."/>
            <person name="Henrissat B."/>
            <person name="Kuo A."/>
            <person name="Liang C."/>
            <person name="Lipzen A."/>
            <person name="Lutzoni F."/>
            <person name="Magnuson J."/>
            <person name="Mondo S."/>
            <person name="Nolan M."/>
            <person name="Ohm R."/>
            <person name="Pangilinan J."/>
            <person name="Park H.-J."/>
            <person name="Ramirez L."/>
            <person name="Alfaro M."/>
            <person name="Sun H."/>
            <person name="Tritt A."/>
            <person name="Yoshinaga Y."/>
            <person name="Zwiers L.-H."/>
            <person name="Turgeon B."/>
            <person name="Goodwin S."/>
            <person name="Spatafora J."/>
            <person name="Crous P."/>
            <person name="Grigoriev I."/>
        </authorList>
    </citation>
    <scope>NUCLEOTIDE SEQUENCE</scope>
    <source>
        <strain evidence="2">ATCC 74209</strain>
    </source>
</reference>
<feature type="chain" id="PRO_5040125767" description="Secreted protein" evidence="1">
    <location>
        <begin position="23"/>
        <end position="70"/>
    </location>
</feature>
<sequence length="70" mass="7676">MAPPTQPILLLLLPLRTRITRPFPIPRPRTICSTASLSRYTTSALGTQHAIPIILEAPVYRILSNQAVSA</sequence>
<feature type="signal peptide" evidence="1">
    <location>
        <begin position="1"/>
        <end position="22"/>
    </location>
</feature>
<evidence type="ECO:0000313" key="2">
    <source>
        <dbReference type="EMBL" id="KAF2196486.1"/>
    </source>
</evidence>
<evidence type="ECO:0000256" key="1">
    <source>
        <dbReference type="SAM" id="SignalP"/>
    </source>
</evidence>
<dbReference type="Proteomes" id="UP000799536">
    <property type="component" value="Unassembled WGS sequence"/>
</dbReference>
<evidence type="ECO:0008006" key="4">
    <source>
        <dbReference type="Google" id="ProtNLM"/>
    </source>
</evidence>
<keyword evidence="3" id="KW-1185">Reference proteome</keyword>
<dbReference type="AlphaFoldDB" id="A0A9P4JBK1"/>
<comment type="caution">
    <text evidence="2">The sequence shown here is derived from an EMBL/GenBank/DDBJ whole genome shotgun (WGS) entry which is preliminary data.</text>
</comment>
<proteinExistence type="predicted"/>
<evidence type="ECO:0000313" key="3">
    <source>
        <dbReference type="Proteomes" id="UP000799536"/>
    </source>
</evidence>
<gene>
    <name evidence="2" type="ORF">GQ43DRAFT_445064</name>
</gene>
<name>A0A9P4JBK1_9PLEO</name>
<keyword evidence="1" id="KW-0732">Signal</keyword>
<protein>
    <recommendedName>
        <fullName evidence="4">Secreted protein</fullName>
    </recommendedName>
</protein>
<accession>A0A9P4JBK1</accession>
<organism evidence="2 3">
    <name type="scientific">Delitschia confertaspora ATCC 74209</name>
    <dbReference type="NCBI Taxonomy" id="1513339"/>
    <lineage>
        <taxon>Eukaryota</taxon>
        <taxon>Fungi</taxon>
        <taxon>Dikarya</taxon>
        <taxon>Ascomycota</taxon>
        <taxon>Pezizomycotina</taxon>
        <taxon>Dothideomycetes</taxon>
        <taxon>Pleosporomycetidae</taxon>
        <taxon>Pleosporales</taxon>
        <taxon>Delitschiaceae</taxon>
        <taxon>Delitschia</taxon>
    </lineage>
</organism>
<dbReference type="EMBL" id="ML994380">
    <property type="protein sequence ID" value="KAF2196486.1"/>
    <property type="molecule type" value="Genomic_DNA"/>
</dbReference>